<feature type="domain" description="HTH tetR-type" evidence="4">
    <location>
        <begin position="28"/>
        <end position="88"/>
    </location>
</feature>
<organism evidence="5 6">
    <name type="scientific">Moritella marina ATCC 15381</name>
    <dbReference type="NCBI Taxonomy" id="1202962"/>
    <lineage>
        <taxon>Bacteria</taxon>
        <taxon>Pseudomonadati</taxon>
        <taxon>Pseudomonadota</taxon>
        <taxon>Gammaproteobacteria</taxon>
        <taxon>Alteromonadales</taxon>
        <taxon>Moritellaceae</taxon>
        <taxon>Moritella</taxon>
    </lineage>
</organism>
<dbReference type="SUPFAM" id="SSF48498">
    <property type="entry name" value="Tetracyclin repressor-like, C-terminal domain"/>
    <property type="match status" value="1"/>
</dbReference>
<dbReference type="PROSITE" id="PS50977">
    <property type="entry name" value="HTH_TETR_2"/>
    <property type="match status" value="1"/>
</dbReference>
<dbReference type="InterPro" id="IPR001647">
    <property type="entry name" value="HTH_TetR"/>
</dbReference>
<evidence type="ECO:0000313" key="6">
    <source>
        <dbReference type="Proteomes" id="UP000327424"/>
    </source>
</evidence>
<evidence type="ECO:0000256" key="2">
    <source>
        <dbReference type="PROSITE-ProRule" id="PRU00335"/>
    </source>
</evidence>
<evidence type="ECO:0000313" key="5">
    <source>
        <dbReference type="EMBL" id="QFI38525.1"/>
    </source>
</evidence>
<dbReference type="PANTHER" id="PTHR43479:SF11">
    <property type="entry name" value="ACREF_ENVCD OPERON REPRESSOR-RELATED"/>
    <property type="match status" value="1"/>
</dbReference>
<feature type="compositionally biased region" description="Acidic residues" evidence="3">
    <location>
        <begin position="1"/>
        <end position="12"/>
    </location>
</feature>
<proteinExistence type="predicted"/>
<dbReference type="InterPro" id="IPR050624">
    <property type="entry name" value="HTH-type_Tx_Regulator"/>
</dbReference>
<feature type="region of interest" description="Disordered" evidence="3">
    <location>
        <begin position="1"/>
        <end position="27"/>
    </location>
</feature>
<feature type="DNA-binding region" description="H-T-H motif" evidence="2">
    <location>
        <begin position="51"/>
        <end position="70"/>
    </location>
</feature>
<dbReference type="InterPro" id="IPR036271">
    <property type="entry name" value="Tet_transcr_reg_TetR-rel_C_sf"/>
</dbReference>
<keyword evidence="1 2" id="KW-0238">DNA-binding</keyword>
<dbReference type="SUPFAM" id="SSF46689">
    <property type="entry name" value="Homeodomain-like"/>
    <property type="match status" value="1"/>
</dbReference>
<dbReference type="KEGG" id="mmaa:FR932_12030"/>
<dbReference type="PANTHER" id="PTHR43479">
    <property type="entry name" value="ACREF/ENVCD OPERON REPRESSOR-RELATED"/>
    <property type="match status" value="1"/>
</dbReference>
<dbReference type="Pfam" id="PF00440">
    <property type="entry name" value="TetR_N"/>
    <property type="match status" value="1"/>
</dbReference>
<dbReference type="InterPro" id="IPR009057">
    <property type="entry name" value="Homeodomain-like_sf"/>
</dbReference>
<dbReference type="AlphaFoldDB" id="A0A5J6WNQ7"/>
<evidence type="ECO:0000259" key="4">
    <source>
        <dbReference type="PROSITE" id="PS50977"/>
    </source>
</evidence>
<sequence length="230" mass="26698">MDHNDTEDDNNGEIEVRNIGRPTKSSDSNIRQHLMTVAFDLFANHEYNQVSTRKVAAAANTTPAMIRYYFQNKEGLFHAAMSQYRQPMLDIFKRYVAKPQVQHLHDIFALYYTTMQENKSLHNIVRRNMTSNDNPQIKAHIIQEGPQQSFKLIKSMFIKLQAKGDIKPELDPEILTVQMLSLCIFPCAFKPLIQQLTTTAIDTQFYRQLAQQNFTLLVNSITTEQYHEEI</sequence>
<gene>
    <name evidence="5" type="ORF">FR932_12030</name>
</gene>
<dbReference type="Proteomes" id="UP000327424">
    <property type="component" value="Chromosome"/>
</dbReference>
<keyword evidence="6" id="KW-1185">Reference proteome</keyword>
<reference evidence="5 6" key="1">
    <citation type="submission" date="2019-09" db="EMBL/GenBank/DDBJ databases">
        <title>Hybrid Assembly of the complete Genome of the Deep-Sea Bacterium Moritella marina from long Nanopore and Illumina reads.</title>
        <authorList>
            <person name="Magin S."/>
            <person name="Georgoulis A."/>
            <person name="Papadimitriou K."/>
            <person name="Iliakis G."/>
            <person name="Vorgias C.E."/>
        </authorList>
    </citation>
    <scope>NUCLEOTIDE SEQUENCE [LARGE SCALE GENOMIC DNA]</scope>
    <source>
        <strain evidence="5 6">MP-1</strain>
    </source>
</reference>
<name>A0A5J6WNQ7_MORMI</name>
<dbReference type="EMBL" id="CP044399">
    <property type="protein sequence ID" value="QFI38525.1"/>
    <property type="molecule type" value="Genomic_DNA"/>
</dbReference>
<dbReference type="Gene3D" id="1.10.357.10">
    <property type="entry name" value="Tetracycline Repressor, domain 2"/>
    <property type="match status" value="1"/>
</dbReference>
<evidence type="ECO:0000256" key="1">
    <source>
        <dbReference type="ARBA" id="ARBA00023125"/>
    </source>
</evidence>
<evidence type="ECO:0000256" key="3">
    <source>
        <dbReference type="SAM" id="MobiDB-lite"/>
    </source>
</evidence>
<protein>
    <submittedName>
        <fullName evidence="5">TetR/AcrR family transcriptional regulator</fullName>
    </submittedName>
</protein>
<dbReference type="GO" id="GO:0003677">
    <property type="term" value="F:DNA binding"/>
    <property type="evidence" value="ECO:0007669"/>
    <property type="project" value="UniProtKB-UniRule"/>
</dbReference>
<accession>A0A5J6WNQ7</accession>
<dbReference type="RefSeq" id="WP_019442981.1">
    <property type="nucleotide sequence ID" value="NZ_ALOE01000038.1"/>
</dbReference>
<dbReference type="OrthoDB" id="9151800at2"/>